<comment type="caution">
    <text evidence="2">The sequence shown here is derived from an EMBL/GenBank/DDBJ whole genome shotgun (WGS) entry which is preliminary data.</text>
</comment>
<keyword evidence="1" id="KW-1133">Transmembrane helix</keyword>
<evidence type="ECO:0000313" key="3">
    <source>
        <dbReference type="Proteomes" id="UP001500782"/>
    </source>
</evidence>
<name>A0ABN0W4I8_9BACI</name>
<accession>A0ABN0W4I8</accession>
<evidence type="ECO:0000256" key="1">
    <source>
        <dbReference type="SAM" id="Phobius"/>
    </source>
</evidence>
<feature type="transmembrane region" description="Helical" evidence="1">
    <location>
        <begin position="38"/>
        <end position="55"/>
    </location>
</feature>
<keyword evidence="1" id="KW-0812">Transmembrane</keyword>
<protein>
    <submittedName>
        <fullName evidence="2">Uncharacterized protein</fullName>
    </submittedName>
</protein>
<dbReference type="RefSeq" id="WP_343797653.1">
    <property type="nucleotide sequence ID" value="NZ_BAAADJ010000014.1"/>
</dbReference>
<sequence length="68" mass="8050">MKRSYRGVLLLLIVLMLNIIITQKAVFHFYYENYSTTIFLATLNVILFPLALWIYKKEKNPDKGVIKK</sequence>
<reference evidence="2 3" key="1">
    <citation type="journal article" date="2019" name="Int. J. Syst. Evol. Microbiol.">
        <title>The Global Catalogue of Microorganisms (GCM) 10K type strain sequencing project: providing services to taxonomists for standard genome sequencing and annotation.</title>
        <authorList>
            <consortium name="The Broad Institute Genomics Platform"/>
            <consortium name="The Broad Institute Genome Sequencing Center for Infectious Disease"/>
            <person name="Wu L."/>
            <person name="Ma J."/>
        </authorList>
    </citation>
    <scope>NUCLEOTIDE SEQUENCE [LARGE SCALE GENOMIC DNA]</scope>
    <source>
        <strain evidence="2 3">JCM 9731</strain>
    </source>
</reference>
<keyword evidence="3" id="KW-1185">Reference proteome</keyword>
<organism evidence="2 3">
    <name type="scientific">Bacillus carboniphilus</name>
    <dbReference type="NCBI Taxonomy" id="86663"/>
    <lineage>
        <taxon>Bacteria</taxon>
        <taxon>Bacillati</taxon>
        <taxon>Bacillota</taxon>
        <taxon>Bacilli</taxon>
        <taxon>Bacillales</taxon>
        <taxon>Bacillaceae</taxon>
        <taxon>Bacillus</taxon>
    </lineage>
</organism>
<gene>
    <name evidence="2" type="ORF">GCM10008967_14140</name>
</gene>
<evidence type="ECO:0000313" key="2">
    <source>
        <dbReference type="EMBL" id="GAA0324722.1"/>
    </source>
</evidence>
<dbReference type="EMBL" id="BAAADJ010000014">
    <property type="protein sequence ID" value="GAA0324722.1"/>
    <property type="molecule type" value="Genomic_DNA"/>
</dbReference>
<proteinExistence type="predicted"/>
<keyword evidence="1" id="KW-0472">Membrane</keyword>
<dbReference type="Proteomes" id="UP001500782">
    <property type="component" value="Unassembled WGS sequence"/>
</dbReference>